<dbReference type="InterPro" id="IPR000620">
    <property type="entry name" value="EamA_dom"/>
</dbReference>
<proteinExistence type="inferred from homology"/>
<feature type="domain" description="EamA" evidence="7">
    <location>
        <begin position="152"/>
        <end position="284"/>
    </location>
</feature>
<sequence>MNAKNGTIYIVLTALAFGTMEIALKIAGSSFTAFQLTFLRFFIGGLLLLPLAVKDLMHRHVHLTKSDWIYVAILGIINVMFSMVLFQIGVNKSNAGLAAIVFSCNPVFTMIFSYFITHDALTRQKIITIILSLIGLCIVADPVAIIEKGSVGLLIVLAAAISFSLYTTLGKLRIKKIGGSAMNSFSFIIGSFGVLAILFFTHGPILSGIDSHSIWPLIYTSVVVTGFGYVCFMKAIELSGPANASFAFFIKPVVALILASIVLGEPITLRAVIGLALIIAGCVLAGPIERLLFKKKLSEYPVLDTEPKKASEVAGNPLVVTVSREFGSGGRAIGRRLAKELGVPFYDTEIMQMVGEREGLSLEEVKKQDQSIENRFIYNLFDKYTHLASGAVAPKDELFLAETSVIKELAEKGSCVIVGRLANVILKDRPNTFNLFIASDPEWAARRVMLREKVDKATARRMIADVNKRRSEHCRYYTGTFWGYAANYDLLLKSSEWGIPECIKLILSAIQHRLSLEVAKDEAQA</sequence>
<dbReference type="InterPro" id="IPR027417">
    <property type="entry name" value="P-loop_NTPase"/>
</dbReference>
<dbReference type="SUPFAM" id="SSF52540">
    <property type="entry name" value="P-loop containing nucleoside triphosphate hydrolases"/>
    <property type="match status" value="1"/>
</dbReference>
<comment type="similarity">
    <text evidence="2">Belongs to the EamA transporter family.</text>
</comment>
<evidence type="ECO:0000256" key="3">
    <source>
        <dbReference type="ARBA" id="ARBA00022692"/>
    </source>
</evidence>
<feature type="domain" description="EamA" evidence="7">
    <location>
        <begin position="6"/>
        <end position="139"/>
    </location>
</feature>
<dbReference type="Proteomes" id="UP000199689">
    <property type="component" value="Unassembled WGS sequence"/>
</dbReference>
<dbReference type="OrthoDB" id="9813604at2"/>
<reference evidence="8 9" key="1">
    <citation type="submission" date="2016-10" db="EMBL/GenBank/DDBJ databases">
        <authorList>
            <person name="de Groot N.N."/>
        </authorList>
    </citation>
    <scope>NUCLEOTIDE SEQUENCE [LARGE SCALE GENOMIC DNA]</scope>
    <source>
        <strain evidence="8 9">DSM 15230</strain>
    </source>
</reference>
<dbReference type="InterPro" id="IPR050638">
    <property type="entry name" value="AA-Vitamin_Transporters"/>
</dbReference>
<dbReference type="Pfam" id="PF13189">
    <property type="entry name" value="Cytidylate_kin2"/>
    <property type="match status" value="1"/>
</dbReference>
<evidence type="ECO:0000256" key="5">
    <source>
        <dbReference type="ARBA" id="ARBA00023136"/>
    </source>
</evidence>
<feature type="transmembrane region" description="Helical" evidence="6">
    <location>
        <begin position="33"/>
        <end position="56"/>
    </location>
</feature>
<organism evidence="8 9">
    <name type="scientific">Allisonella histaminiformans</name>
    <dbReference type="NCBI Taxonomy" id="209880"/>
    <lineage>
        <taxon>Bacteria</taxon>
        <taxon>Bacillati</taxon>
        <taxon>Bacillota</taxon>
        <taxon>Negativicutes</taxon>
        <taxon>Veillonellales</taxon>
        <taxon>Veillonellaceae</taxon>
        <taxon>Allisonella</taxon>
    </lineage>
</organism>
<keyword evidence="9" id="KW-1185">Reference proteome</keyword>
<evidence type="ECO:0000256" key="6">
    <source>
        <dbReference type="SAM" id="Phobius"/>
    </source>
</evidence>
<name>A0A1G5W0J5_9FIRM</name>
<dbReference type="InterPro" id="IPR037185">
    <property type="entry name" value="EmrE-like"/>
</dbReference>
<feature type="transmembrane region" description="Helical" evidence="6">
    <location>
        <begin position="126"/>
        <end position="145"/>
    </location>
</feature>
<evidence type="ECO:0000313" key="9">
    <source>
        <dbReference type="Proteomes" id="UP000199689"/>
    </source>
</evidence>
<dbReference type="GO" id="GO:0016020">
    <property type="term" value="C:membrane"/>
    <property type="evidence" value="ECO:0007669"/>
    <property type="project" value="UniProtKB-SubCell"/>
</dbReference>
<evidence type="ECO:0000259" key="7">
    <source>
        <dbReference type="Pfam" id="PF00892"/>
    </source>
</evidence>
<feature type="transmembrane region" description="Helical" evidence="6">
    <location>
        <begin position="213"/>
        <end position="232"/>
    </location>
</feature>
<evidence type="ECO:0000256" key="1">
    <source>
        <dbReference type="ARBA" id="ARBA00004141"/>
    </source>
</evidence>
<protein>
    <submittedName>
        <fullName evidence="8">Permease of the drug/metabolite transporter (DMT) superfamily</fullName>
    </submittedName>
</protein>
<dbReference type="GeneID" id="87756062"/>
<keyword evidence="3 6" id="KW-0812">Transmembrane</keyword>
<feature type="transmembrane region" description="Helical" evidence="6">
    <location>
        <begin position="95"/>
        <end position="114"/>
    </location>
</feature>
<feature type="transmembrane region" description="Helical" evidence="6">
    <location>
        <begin position="269"/>
        <end position="288"/>
    </location>
</feature>
<dbReference type="PANTHER" id="PTHR32322:SF2">
    <property type="entry name" value="EAMA DOMAIN-CONTAINING PROTEIN"/>
    <property type="match status" value="1"/>
</dbReference>
<feature type="transmembrane region" description="Helical" evidence="6">
    <location>
        <begin position="151"/>
        <end position="169"/>
    </location>
</feature>
<dbReference type="EMBL" id="FMXA01000012">
    <property type="protein sequence ID" value="SDA51642.1"/>
    <property type="molecule type" value="Genomic_DNA"/>
</dbReference>
<dbReference type="AlphaFoldDB" id="A0A1G5W0J5"/>
<comment type="subcellular location">
    <subcellularLocation>
        <location evidence="1">Membrane</location>
        <topology evidence="1">Multi-pass membrane protein</topology>
    </subcellularLocation>
</comment>
<dbReference type="PANTHER" id="PTHR32322">
    <property type="entry name" value="INNER MEMBRANE TRANSPORTER"/>
    <property type="match status" value="1"/>
</dbReference>
<dbReference type="STRING" id="209880.SAMN02910343_01040"/>
<evidence type="ECO:0000313" key="8">
    <source>
        <dbReference type="EMBL" id="SDA51642.1"/>
    </source>
</evidence>
<keyword evidence="4 6" id="KW-1133">Transmembrane helix</keyword>
<feature type="transmembrane region" description="Helical" evidence="6">
    <location>
        <begin position="7"/>
        <end position="27"/>
    </location>
</feature>
<dbReference type="Gene3D" id="1.10.3730.20">
    <property type="match status" value="1"/>
</dbReference>
<dbReference type="SUPFAM" id="SSF103481">
    <property type="entry name" value="Multidrug resistance efflux transporter EmrE"/>
    <property type="match status" value="2"/>
</dbReference>
<feature type="transmembrane region" description="Helical" evidence="6">
    <location>
        <begin position="68"/>
        <end position="89"/>
    </location>
</feature>
<gene>
    <name evidence="8" type="ORF">SAMN02910343_01040</name>
</gene>
<evidence type="ECO:0000256" key="2">
    <source>
        <dbReference type="ARBA" id="ARBA00007362"/>
    </source>
</evidence>
<dbReference type="RefSeq" id="WP_091364550.1">
    <property type="nucleotide sequence ID" value="NZ_FMXA01000012.1"/>
</dbReference>
<accession>A0A1G5W0J5</accession>
<dbReference type="Pfam" id="PF00892">
    <property type="entry name" value="EamA"/>
    <property type="match status" value="2"/>
</dbReference>
<dbReference type="Gene3D" id="3.40.50.300">
    <property type="entry name" value="P-loop containing nucleotide triphosphate hydrolases"/>
    <property type="match status" value="1"/>
</dbReference>
<evidence type="ECO:0000256" key="4">
    <source>
        <dbReference type="ARBA" id="ARBA00022989"/>
    </source>
</evidence>
<feature type="transmembrane region" description="Helical" evidence="6">
    <location>
        <begin position="244"/>
        <end position="263"/>
    </location>
</feature>
<feature type="transmembrane region" description="Helical" evidence="6">
    <location>
        <begin position="181"/>
        <end position="201"/>
    </location>
</feature>
<keyword evidence="5 6" id="KW-0472">Membrane</keyword>